<dbReference type="PROSITE" id="PS00139">
    <property type="entry name" value="THIOL_PROTEASE_CYS"/>
    <property type="match status" value="1"/>
</dbReference>
<dbReference type="SUPFAM" id="SSF54001">
    <property type="entry name" value="Cysteine proteinases"/>
    <property type="match status" value="1"/>
</dbReference>
<protein>
    <recommendedName>
        <fullName evidence="4">Peptidase C1A papain C-terminal domain-containing protein</fullName>
    </recommendedName>
</protein>
<feature type="transmembrane region" description="Helical" evidence="1">
    <location>
        <begin position="21"/>
        <end position="40"/>
    </location>
</feature>
<dbReference type="OrthoDB" id="166340at2759"/>
<comment type="caution">
    <text evidence="2">The sequence shown here is derived from an EMBL/GenBank/DDBJ whole genome shotgun (WGS) entry which is preliminary data.</text>
</comment>
<sequence>MSEGKYLIHDGEQKPQKSYKLLAVIGWVCLTILVIVFGIVEVAHFVHQVKVEKALIGLPEKYAVDNVTPRTFQGDKGTCWAHAAVGLLEHSYRNYGIKKGYLSKNEYLRLSIQAFGDDIVENCNAHPEVCSGMGSGPLQTNDTTGGEVEWMYYLSDMEKG</sequence>
<evidence type="ECO:0000313" key="3">
    <source>
        <dbReference type="Proteomes" id="UP000324800"/>
    </source>
</evidence>
<accession>A0A5J4V328</accession>
<keyword evidence="1" id="KW-0812">Transmembrane</keyword>
<gene>
    <name evidence="2" type="ORF">EZS28_027561</name>
</gene>
<evidence type="ECO:0008006" key="4">
    <source>
        <dbReference type="Google" id="ProtNLM"/>
    </source>
</evidence>
<dbReference type="PANTHER" id="PTHR35899:SF1">
    <property type="entry name" value="PEPTIDASE C1A PAPAIN C-TERMINAL DOMAIN-CONTAINING PROTEIN"/>
    <property type="match status" value="1"/>
</dbReference>
<dbReference type="AlphaFoldDB" id="A0A5J4V328"/>
<dbReference type="PANTHER" id="PTHR35899">
    <property type="entry name" value="PAPAIN FAMILY CYSTEINE PROTEASE DOMAIN CONTAINING PROTEIN"/>
    <property type="match status" value="1"/>
</dbReference>
<dbReference type="EMBL" id="SNRW01010187">
    <property type="protein sequence ID" value="KAA6376914.1"/>
    <property type="molecule type" value="Genomic_DNA"/>
</dbReference>
<feature type="non-terminal residue" evidence="2">
    <location>
        <position position="160"/>
    </location>
</feature>
<dbReference type="Proteomes" id="UP000324800">
    <property type="component" value="Unassembled WGS sequence"/>
</dbReference>
<dbReference type="InterPro" id="IPR038765">
    <property type="entry name" value="Papain-like_cys_pep_sf"/>
</dbReference>
<evidence type="ECO:0000256" key="1">
    <source>
        <dbReference type="SAM" id="Phobius"/>
    </source>
</evidence>
<keyword evidence="1" id="KW-0472">Membrane</keyword>
<proteinExistence type="predicted"/>
<evidence type="ECO:0000313" key="2">
    <source>
        <dbReference type="EMBL" id="KAA6376914.1"/>
    </source>
</evidence>
<reference evidence="2 3" key="1">
    <citation type="submission" date="2019-03" db="EMBL/GenBank/DDBJ databases">
        <title>Single cell metagenomics reveals metabolic interactions within the superorganism composed of flagellate Streblomastix strix and complex community of Bacteroidetes bacteria on its surface.</title>
        <authorList>
            <person name="Treitli S.C."/>
            <person name="Kolisko M."/>
            <person name="Husnik F."/>
            <person name="Keeling P."/>
            <person name="Hampl V."/>
        </authorList>
    </citation>
    <scope>NUCLEOTIDE SEQUENCE [LARGE SCALE GENOMIC DNA]</scope>
    <source>
        <strain evidence="2">ST1C</strain>
    </source>
</reference>
<keyword evidence="1" id="KW-1133">Transmembrane helix</keyword>
<name>A0A5J4V328_9EUKA</name>
<dbReference type="Gene3D" id="3.90.70.10">
    <property type="entry name" value="Cysteine proteinases"/>
    <property type="match status" value="1"/>
</dbReference>
<dbReference type="InterPro" id="IPR000169">
    <property type="entry name" value="Pept_cys_AS"/>
</dbReference>
<organism evidence="2 3">
    <name type="scientific">Streblomastix strix</name>
    <dbReference type="NCBI Taxonomy" id="222440"/>
    <lineage>
        <taxon>Eukaryota</taxon>
        <taxon>Metamonada</taxon>
        <taxon>Preaxostyla</taxon>
        <taxon>Oxymonadida</taxon>
        <taxon>Streblomastigidae</taxon>
        <taxon>Streblomastix</taxon>
    </lineage>
</organism>